<proteinExistence type="predicted"/>
<evidence type="ECO:0000313" key="1">
    <source>
        <dbReference type="EMBL" id="NEV01360.1"/>
    </source>
</evidence>
<reference evidence="1 2" key="1">
    <citation type="journal article" date="2020" name="Arch. Microbiol.">
        <title>Bradyrhizobium uaiense sp. nov., a new highly efficient cowpea symbiont.</title>
        <authorList>
            <person name="Cabral Michel D."/>
            <person name="Azarias Guimaraes A."/>
            <person name="Martins da Costa E."/>
            <person name="Soares de Carvalho T."/>
            <person name="Balsanelli E."/>
            <person name="Willems A."/>
            <person name="Maltempi de Souza E."/>
            <person name="de Souza Moreira F.M."/>
        </authorList>
    </citation>
    <scope>NUCLEOTIDE SEQUENCE [LARGE SCALE GENOMIC DNA]</scope>
    <source>
        <strain evidence="1 2">UFLA 03-164</strain>
    </source>
</reference>
<keyword evidence="2" id="KW-1185">Reference proteome</keyword>
<organism evidence="1 2">
    <name type="scientific">Bradyrhizobium uaiense</name>
    <dbReference type="NCBI Taxonomy" id="2594946"/>
    <lineage>
        <taxon>Bacteria</taxon>
        <taxon>Pseudomonadati</taxon>
        <taxon>Pseudomonadota</taxon>
        <taxon>Alphaproteobacteria</taxon>
        <taxon>Hyphomicrobiales</taxon>
        <taxon>Nitrobacteraceae</taxon>
        <taxon>Bradyrhizobium</taxon>
    </lineage>
</organism>
<protein>
    <submittedName>
        <fullName evidence="1">Uncharacterized protein</fullName>
    </submittedName>
</protein>
<dbReference type="RefSeq" id="WP_163160861.1">
    <property type="nucleotide sequence ID" value="NZ_VKHP01000235.1"/>
</dbReference>
<gene>
    <name evidence="1" type="ORF">FNJ47_37655</name>
</gene>
<name>A0A6P1BT81_9BRAD</name>
<accession>A0A6P1BT81</accession>
<dbReference type="Proteomes" id="UP000468531">
    <property type="component" value="Unassembled WGS sequence"/>
</dbReference>
<dbReference type="EMBL" id="VKHP01000235">
    <property type="protein sequence ID" value="NEV01360.1"/>
    <property type="molecule type" value="Genomic_DNA"/>
</dbReference>
<dbReference type="AlphaFoldDB" id="A0A6P1BT81"/>
<evidence type="ECO:0000313" key="2">
    <source>
        <dbReference type="Proteomes" id="UP000468531"/>
    </source>
</evidence>
<comment type="caution">
    <text evidence="1">The sequence shown here is derived from an EMBL/GenBank/DDBJ whole genome shotgun (WGS) entry which is preliminary data.</text>
</comment>
<sequence length="76" mass="8820">MTEPVNVFEQDLTEAVAKYMATYEKDSGLVGDRWSSEEVRKIWRHRAHYAIMAIGQAISSYAGHWNNIDKWPPLRP</sequence>